<gene>
    <name evidence="3" type="ORF">BDD14_5489</name>
</gene>
<dbReference type="PANTHER" id="PTHR14239">
    <property type="entry name" value="DUDULIN-RELATED"/>
    <property type="match status" value="1"/>
</dbReference>
<organism evidence="3 4">
    <name type="scientific">Edaphobacter modestus</name>
    <dbReference type="NCBI Taxonomy" id="388466"/>
    <lineage>
        <taxon>Bacteria</taxon>
        <taxon>Pseudomonadati</taxon>
        <taxon>Acidobacteriota</taxon>
        <taxon>Terriglobia</taxon>
        <taxon>Terriglobales</taxon>
        <taxon>Acidobacteriaceae</taxon>
        <taxon>Edaphobacter</taxon>
    </lineage>
</organism>
<keyword evidence="1" id="KW-0560">Oxidoreductase</keyword>
<dbReference type="OrthoDB" id="9786864at2"/>
<dbReference type="InterPro" id="IPR028939">
    <property type="entry name" value="P5C_Rdtase_cat_N"/>
</dbReference>
<name>A0A4Q7YE85_9BACT</name>
<accession>A0A4Q7YE85</accession>
<dbReference type="Pfam" id="PF03807">
    <property type="entry name" value="F420_oxidored"/>
    <property type="match status" value="1"/>
</dbReference>
<protein>
    <recommendedName>
        <fullName evidence="2">Pyrroline-5-carboxylate reductase catalytic N-terminal domain-containing protein</fullName>
    </recommendedName>
</protein>
<evidence type="ECO:0000313" key="4">
    <source>
        <dbReference type="Proteomes" id="UP000292958"/>
    </source>
</evidence>
<dbReference type="InterPro" id="IPR036291">
    <property type="entry name" value="NAD(P)-bd_dom_sf"/>
</dbReference>
<keyword evidence="4" id="KW-1185">Reference proteome</keyword>
<reference evidence="3 4" key="1">
    <citation type="submission" date="2019-02" db="EMBL/GenBank/DDBJ databases">
        <title>Genomic Encyclopedia of Archaeal and Bacterial Type Strains, Phase II (KMG-II): from individual species to whole genera.</title>
        <authorList>
            <person name="Goeker M."/>
        </authorList>
    </citation>
    <scope>NUCLEOTIDE SEQUENCE [LARGE SCALE GENOMIC DNA]</scope>
    <source>
        <strain evidence="3 4">DSM 18101</strain>
    </source>
</reference>
<dbReference type="Proteomes" id="UP000292958">
    <property type="component" value="Unassembled WGS sequence"/>
</dbReference>
<sequence>MEISLIGAGNIGACLARKLKDARHTVRIANSRGSETLADLAKEVGARAMSVVDVAKQSDVLIISVPMKAIQQFPVNLFDGARHDLIVVDTGNYYSMRDGRIEPLESGMPETKWVAEQLGRPVVKAFNNISFDSLRNQGRPKGSPERFALPVAGDDQRAKDVVIGLIEEIGFDGVDAGGLDASWRQQPGSAAYCTNLGASRLKEVMQGLTADDRAKLGERRDVALKKMMELPNGIIAKDSVPLLRSLAGLPD</sequence>
<dbReference type="InterPro" id="IPR051267">
    <property type="entry name" value="STEAP_metalloreductase"/>
</dbReference>
<dbReference type="EMBL" id="SHKW01000002">
    <property type="protein sequence ID" value="RZU35440.1"/>
    <property type="molecule type" value="Genomic_DNA"/>
</dbReference>
<proteinExistence type="predicted"/>
<evidence type="ECO:0000313" key="3">
    <source>
        <dbReference type="EMBL" id="RZU35440.1"/>
    </source>
</evidence>
<evidence type="ECO:0000256" key="1">
    <source>
        <dbReference type="ARBA" id="ARBA00023002"/>
    </source>
</evidence>
<comment type="caution">
    <text evidence="3">The sequence shown here is derived from an EMBL/GenBank/DDBJ whole genome shotgun (WGS) entry which is preliminary data.</text>
</comment>
<dbReference type="AlphaFoldDB" id="A0A4Q7YE85"/>
<dbReference type="Gene3D" id="3.40.50.720">
    <property type="entry name" value="NAD(P)-binding Rossmann-like Domain"/>
    <property type="match status" value="1"/>
</dbReference>
<dbReference type="SUPFAM" id="SSF51735">
    <property type="entry name" value="NAD(P)-binding Rossmann-fold domains"/>
    <property type="match status" value="1"/>
</dbReference>
<feature type="domain" description="Pyrroline-5-carboxylate reductase catalytic N-terminal" evidence="2">
    <location>
        <begin position="3"/>
        <end position="93"/>
    </location>
</feature>
<dbReference type="GO" id="GO:0016491">
    <property type="term" value="F:oxidoreductase activity"/>
    <property type="evidence" value="ECO:0007669"/>
    <property type="project" value="UniProtKB-KW"/>
</dbReference>
<evidence type="ECO:0000259" key="2">
    <source>
        <dbReference type="Pfam" id="PF03807"/>
    </source>
</evidence>